<sequence length="183" mass="20761">MEQWWLGGYSLASDQKVSIQTAAELTNEFQLNFKRYSRACKYPEQSAFANGDDIFQSTLGQRGRLKHLPRPKRKCDSSGIKITKGTKSENTELRRGEIEIENRTKIGIDCETKIGIKSVIGIGIRSSSEIRNIKETEKEGRAGSIQFYIEISLAGVKRTTNRATRRSRLDRLDTWNDASVKTK</sequence>
<dbReference type="Proteomes" id="UP000299102">
    <property type="component" value="Unassembled WGS sequence"/>
</dbReference>
<evidence type="ECO:0000313" key="2">
    <source>
        <dbReference type="Proteomes" id="UP000299102"/>
    </source>
</evidence>
<accession>A0A4C1UEW3</accession>
<name>A0A4C1UEW3_EUMVA</name>
<keyword evidence="2" id="KW-1185">Reference proteome</keyword>
<proteinExistence type="predicted"/>
<evidence type="ECO:0000313" key="1">
    <source>
        <dbReference type="EMBL" id="GBP24991.1"/>
    </source>
</evidence>
<reference evidence="1 2" key="1">
    <citation type="journal article" date="2019" name="Commun. Biol.">
        <title>The bagworm genome reveals a unique fibroin gene that provides high tensile strength.</title>
        <authorList>
            <person name="Kono N."/>
            <person name="Nakamura H."/>
            <person name="Ohtoshi R."/>
            <person name="Tomita M."/>
            <person name="Numata K."/>
            <person name="Arakawa K."/>
        </authorList>
    </citation>
    <scope>NUCLEOTIDE SEQUENCE [LARGE SCALE GENOMIC DNA]</scope>
</reference>
<dbReference type="EMBL" id="BGZK01000168">
    <property type="protein sequence ID" value="GBP24991.1"/>
    <property type="molecule type" value="Genomic_DNA"/>
</dbReference>
<comment type="caution">
    <text evidence="1">The sequence shown here is derived from an EMBL/GenBank/DDBJ whole genome shotgun (WGS) entry which is preliminary data.</text>
</comment>
<organism evidence="1 2">
    <name type="scientific">Eumeta variegata</name>
    <name type="common">Bagworm moth</name>
    <name type="synonym">Eumeta japonica</name>
    <dbReference type="NCBI Taxonomy" id="151549"/>
    <lineage>
        <taxon>Eukaryota</taxon>
        <taxon>Metazoa</taxon>
        <taxon>Ecdysozoa</taxon>
        <taxon>Arthropoda</taxon>
        <taxon>Hexapoda</taxon>
        <taxon>Insecta</taxon>
        <taxon>Pterygota</taxon>
        <taxon>Neoptera</taxon>
        <taxon>Endopterygota</taxon>
        <taxon>Lepidoptera</taxon>
        <taxon>Glossata</taxon>
        <taxon>Ditrysia</taxon>
        <taxon>Tineoidea</taxon>
        <taxon>Psychidae</taxon>
        <taxon>Oiketicinae</taxon>
        <taxon>Eumeta</taxon>
    </lineage>
</organism>
<protein>
    <submittedName>
        <fullName evidence="1">Uncharacterized protein</fullName>
    </submittedName>
</protein>
<gene>
    <name evidence="1" type="ORF">EVAR_94285_1</name>
</gene>
<dbReference type="AlphaFoldDB" id="A0A4C1UEW3"/>